<keyword evidence="4" id="KW-0949">S-adenosyl-L-methionine</keyword>
<dbReference type="CDD" id="cd18093">
    <property type="entry name" value="SpoU-like_TrmJ"/>
    <property type="match status" value="1"/>
</dbReference>
<feature type="domain" description="tRNA/rRNA methyltransferase SpoU type" evidence="5">
    <location>
        <begin position="4"/>
        <end position="181"/>
    </location>
</feature>
<dbReference type="InterPro" id="IPR029028">
    <property type="entry name" value="Alpha/beta_knot_MTases"/>
</dbReference>
<dbReference type="Pfam" id="PF00588">
    <property type="entry name" value="SpoU_methylase"/>
    <property type="match status" value="1"/>
</dbReference>
<dbReference type="PANTHER" id="PTHR42786">
    <property type="entry name" value="TRNA/RRNA METHYLTRANSFERASE"/>
    <property type="match status" value="1"/>
</dbReference>
<dbReference type="AlphaFoldDB" id="A0A4R2N3Q3"/>
<evidence type="ECO:0000256" key="4">
    <source>
        <dbReference type="ARBA" id="ARBA00022691"/>
    </source>
</evidence>
<accession>A0A4R2N3Q3</accession>
<evidence type="ECO:0000256" key="2">
    <source>
        <dbReference type="ARBA" id="ARBA00022603"/>
    </source>
</evidence>
<comment type="similarity">
    <text evidence="1">Belongs to the class IV-like SAM-binding methyltransferase superfamily. RNA methyltransferase TrmH family.</text>
</comment>
<dbReference type="GO" id="GO:0002128">
    <property type="term" value="P:tRNA nucleoside ribose methylation"/>
    <property type="evidence" value="ECO:0007669"/>
    <property type="project" value="TreeGrafter"/>
</dbReference>
<dbReference type="OrthoDB" id="9806346at2"/>
<dbReference type="GO" id="GO:0005829">
    <property type="term" value="C:cytosol"/>
    <property type="evidence" value="ECO:0007669"/>
    <property type="project" value="TreeGrafter"/>
</dbReference>
<evidence type="ECO:0000256" key="1">
    <source>
        <dbReference type="ARBA" id="ARBA00007228"/>
    </source>
</evidence>
<dbReference type="EMBL" id="SLXH01000029">
    <property type="protein sequence ID" value="TCP14651.1"/>
    <property type="molecule type" value="Genomic_DNA"/>
</dbReference>
<dbReference type="Proteomes" id="UP000295182">
    <property type="component" value="Unassembled WGS sequence"/>
</dbReference>
<evidence type="ECO:0000313" key="6">
    <source>
        <dbReference type="EMBL" id="TCP14651.1"/>
    </source>
</evidence>
<dbReference type="InterPro" id="IPR001537">
    <property type="entry name" value="SpoU_MeTrfase"/>
</dbReference>
<comment type="caution">
    <text evidence="6">The sequence shown here is derived from an EMBL/GenBank/DDBJ whole genome shotgun (WGS) entry which is preliminary data.</text>
</comment>
<protein>
    <submittedName>
        <fullName evidence="6">tRNA/rRNA methyltransferase</fullName>
    </submittedName>
</protein>
<keyword evidence="3 6" id="KW-0808">Transferase</keyword>
<dbReference type="Gene3D" id="1.10.8.590">
    <property type="match status" value="1"/>
</dbReference>
<name>A0A4R2N3Q3_9BURK</name>
<sequence>MKTRFILIQTSHAGNVGAAARALKTMGFDDLVLVAPRWPNVLRREETIQRASGALDVLHNARIVATLDEALDGMSHLCATAMTPRDFGPPTSAPRAHFESLLKRELLAPTAQGLEAKNTENSALGDGAATSAETGVAFLFGCERFGMANEDVYRCHVALQIPTNPGFGSLNLAAAIQVIAYEWRQALGGFALPDAAPVAPAPAVVRADAAQVAGMLAHWEQALVQIGFLDPAAPKKLMPRLNQLFNRAQLQTEEIHILRGVAKAMIEAAQAKH</sequence>
<dbReference type="GO" id="GO:0008173">
    <property type="term" value="F:RNA methyltransferase activity"/>
    <property type="evidence" value="ECO:0007669"/>
    <property type="project" value="InterPro"/>
</dbReference>
<reference evidence="6 7" key="1">
    <citation type="submission" date="2019-03" db="EMBL/GenBank/DDBJ databases">
        <title>Genomic Encyclopedia of Type Strains, Phase IV (KMG-IV): sequencing the most valuable type-strain genomes for metagenomic binning, comparative biology and taxonomic classification.</title>
        <authorList>
            <person name="Goeker M."/>
        </authorList>
    </citation>
    <scope>NUCLEOTIDE SEQUENCE [LARGE SCALE GENOMIC DNA]</scope>
    <source>
        <strain evidence="6 7">DSM 1837</strain>
    </source>
</reference>
<proteinExistence type="inferred from homology"/>
<dbReference type="SUPFAM" id="SSF75217">
    <property type="entry name" value="alpha/beta knot"/>
    <property type="match status" value="1"/>
</dbReference>
<evidence type="ECO:0000256" key="3">
    <source>
        <dbReference type="ARBA" id="ARBA00022679"/>
    </source>
</evidence>
<dbReference type="Gene3D" id="3.40.1280.10">
    <property type="match status" value="1"/>
</dbReference>
<evidence type="ECO:0000313" key="7">
    <source>
        <dbReference type="Proteomes" id="UP000295182"/>
    </source>
</evidence>
<organism evidence="6 7">
    <name type="scientific">Simplicispira metamorpha</name>
    <dbReference type="NCBI Taxonomy" id="80881"/>
    <lineage>
        <taxon>Bacteria</taxon>
        <taxon>Pseudomonadati</taxon>
        <taxon>Pseudomonadota</taxon>
        <taxon>Betaproteobacteria</taxon>
        <taxon>Burkholderiales</taxon>
        <taxon>Comamonadaceae</taxon>
        <taxon>Simplicispira</taxon>
    </lineage>
</organism>
<dbReference type="RefSeq" id="WP_119014200.1">
    <property type="nucleotide sequence ID" value="NZ_QXNC01000029.1"/>
</dbReference>
<dbReference type="GO" id="GO:0003723">
    <property type="term" value="F:RNA binding"/>
    <property type="evidence" value="ECO:0007669"/>
    <property type="project" value="InterPro"/>
</dbReference>
<dbReference type="PIRSF" id="PIRSF004808">
    <property type="entry name" value="LasT"/>
    <property type="match status" value="1"/>
</dbReference>
<evidence type="ECO:0000259" key="5">
    <source>
        <dbReference type="Pfam" id="PF00588"/>
    </source>
</evidence>
<dbReference type="PANTHER" id="PTHR42786:SF2">
    <property type="entry name" value="TRNA (CYTIDINE_URIDINE-2'-O-)-METHYLTRANSFERASE TRMJ"/>
    <property type="match status" value="1"/>
</dbReference>
<keyword evidence="2 6" id="KW-0489">Methyltransferase</keyword>
<dbReference type="InterPro" id="IPR004384">
    <property type="entry name" value="RNA_MeTrfase_TrmJ/LasT"/>
</dbReference>
<gene>
    <name evidence="6" type="ORF">EV674_12922</name>
</gene>
<dbReference type="InterPro" id="IPR029026">
    <property type="entry name" value="tRNA_m1G_MTases_N"/>
</dbReference>
<keyword evidence="7" id="KW-1185">Reference proteome</keyword>